<name>A0ABQ3M3R1_9PSEU</name>
<evidence type="ECO:0000313" key="2">
    <source>
        <dbReference type="EMBL" id="GHH28529.1"/>
    </source>
</evidence>
<dbReference type="EMBL" id="BNAY01000007">
    <property type="protein sequence ID" value="GHH28529.1"/>
    <property type="molecule type" value="Genomic_DNA"/>
</dbReference>
<dbReference type="Gene3D" id="1.10.10.10">
    <property type="entry name" value="Winged helix-like DNA-binding domain superfamily/Winged helix DNA-binding domain"/>
    <property type="match status" value="1"/>
</dbReference>
<dbReference type="InterPro" id="IPR000792">
    <property type="entry name" value="Tscrpt_reg_LuxR_C"/>
</dbReference>
<evidence type="ECO:0000313" key="3">
    <source>
        <dbReference type="Proteomes" id="UP000635387"/>
    </source>
</evidence>
<dbReference type="SMART" id="SM00421">
    <property type="entry name" value="HTH_LUXR"/>
    <property type="match status" value="1"/>
</dbReference>
<dbReference type="InterPro" id="IPR041664">
    <property type="entry name" value="AAA_16"/>
</dbReference>
<dbReference type="InterPro" id="IPR027417">
    <property type="entry name" value="P-loop_NTPase"/>
</dbReference>
<dbReference type="SUPFAM" id="SSF52540">
    <property type="entry name" value="P-loop containing nucleoside triphosphate hydrolases"/>
    <property type="match status" value="1"/>
</dbReference>
<sequence>MDRAADDGDVDPIIDTIRSAGPPLVLLTGLAGVGRTTTLALLGERYEAEGRHVSAMRFTPRGDVVPARFTPTATRLRGPVKGEPVWAAIGPVARAADEPGVAQQAARAAAMALRRTGEGVVLLDDLQWIDRDSLAVLEALIRLLDGRPVTFVGTLRVPAGGAAARYGPDTLSRLRAENLVHTVRLKPWDKRFLAERLADTLSVVPEPALVDHVHALSGGVHAAVDEVMENLRGLGAIRVLDRSAYLVPAATEGRLWQSEFGKRVRELGREVWDAAKAAAILHPLGAAMPGLVGQSLGTSEEHALELLEELRRAGILHRGRGGASWRFTMPLAALALADSCGPCERRELAAAGVEALWAGTAACADPDRRADLVADAGRLVDPARAAGELLTRAAETGDEDPGSAMRWIATATDLIDDRTRRAESLRLLTVVSHGHGDHERTLDGARILLGEFLNRLSADSLVEVQSLLVHALSGLGRTGDLREIADGTRRLPGSPGSRLVIRALACGMLDRWPEAEVHLTNVAPPKEEGKRQAVLARLIGISAPLWQGKPEAFDRSLRDRKNWPAREVGRYREELVDAHLTGLLLTGELGRAEDLLVAEGLVWEETRPCVRTLAATLRGDFRSATALVSRIVAERSAPGFAAATAGMYHATVSALVSQGRLATARALSTAAEATRPVLAHLLDFTEAQIDRALGDDRGAADRYTAALAAAAERGLVIGTDIANAELAELAWVLGDLDTAKECLKTAQWLAAARYSGGRAVLLAEFVEAVVTRDEAAGARSLKLARRRGQPFELASTMVRLVKHGVAAPALLSEAYELLGDLGALLLRAQTRNLMQEHGIGVPGRRTTLAENERLLAVLAAEGLSNKEIAVVLGSSERSVAGRLSRLFTRTGYRSRIELSTAMANGVLSL</sequence>
<evidence type="ECO:0000259" key="1">
    <source>
        <dbReference type="SMART" id="SM00421"/>
    </source>
</evidence>
<protein>
    <recommendedName>
        <fullName evidence="1">HTH luxR-type domain-containing protein</fullName>
    </recommendedName>
</protein>
<gene>
    <name evidence="2" type="ORF">GCM10017790_59520</name>
</gene>
<dbReference type="InterPro" id="IPR016032">
    <property type="entry name" value="Sig_transdc_resp-reg_C-effctor"/>
</dbReference>
<dbReference type="Pfam" id="PF13191">
    <property type="entry name" value="AAA_16"/>
    <property type="match status" value="1"/>
</dbReference>
<feature type="domain" description="HTH luxR-type" evidence="1">
    <location>
        <begin position="845"/>
        <end position="902"/>
    </location>
</feature>
<proteinExistence type="predicted"/>
<organism evidence="2 3">
    <name type="scientific">Amycolatopsis oliviviridis</name>
    <dbReference type="NCBI Taxonomy" id="1471590"/>
    <lineage>
        <taxon>Bacteria</taxon>
        <taxon>Bacillati</taxon>
        <taxon>Actinomycetota</taxon>
        <taxon>Actinomycetes</taxon>
        <taxon>Pseudonocardiales</taxon>
        <taxon>Pseudonocardiaceae</taxon>
        <taxon>Amycolatopsis</taxon>
    </lineage>
</organism>
<keyword evidence="3" id="KW-1185">Reference proteome</keyword>
<dbReference type="Proteomes" id="UP000635387">
    <property type="component" value="Unassembled WGS sequence"/>
</dbReference>
<reference evidence="3" key="1">
    <citation type="journal article" date="2019" name="Int. J. Syst. Evol. Microbiol.">
        <title>The Global Catalogue of Microorganisms (GCM) 10K type strain sequencing project: providing services to taxonomists for standard genome sequencing and annotation.</title>
        <authorList>
            <consortium name="The Broad Institute Genomics Platform"/>
            <consortium name="The Broad Institute Genome Sequencing Center for Infectious Disease"/>
            <person name="Wu L."/>
            <person name="Ma J."/>
        </authorList>
    </citation>
    <scope>NUCLEOTIDE SEQUENCE [LARGE SCALE GENOMIC DNA]</scope>
    <source>
        <strain evidence="3">CGMCC 4.7683</strain>
    </source>
</reference>
<dbReference type="SUPFAM" id="SSF46894">
    <property type="entry name" value="C-terminal effector domain of the bipartite response regulators"/>
    <property type="match status" value="1"/>
</dbReference>
<comment type="caution">
    <text evidence="2">The sequence shown here is derived from an EMBL/GenBank/DDBJ whole genome shotgun (WGS) entry which is preliminary data.</text>
</comment>
<dbReference type="InterPro" id="IPR036388">
    <property type="entry name" value="WH-like_DNA-bd_sf"/>
</dbReference>
<accession>A0ABQ3M3R1</accession>